<comment type="caution">
    <text evidence="3">The sequence shown here is derived from an EMBL/GenBank/DDBJ whole genome shotgun (WGS) entry which is preliminary data.</text>
</comment>
<dbReference type="Pfam" id="PF13556">
    <property type="entry name" value="HTH_30"/>
    <property type="match status" value="1"/>
</dbReference>
<dbReference type="Pfam" id="PF07905">
    <property type="entry name" value="PucR"/>
    <property type="match status" value="1"/>
</dbReference>
<protein>
    <submittedName>
        <fullName evidence="3">PucR family transcriptional regulator</fullName>
    </submittedName>
</protein>
<evidence type="ECO:0000313" key="3">
    <source>
        <dbReference type="EMBL" id="TVZ05283.1"/>
    </source>
</evidence>
<accession>A0A6P2C6Y3</accession>
<dbReference type="Gene3D" id="1.10.10.2840">
    <property type="entry name" value="PucR C-terminal helix-turn-helix domain"/>
    <property type="match status" value="1"/>
</dbReference>
<name>A0A6P2C6Y3_9ACTN</name>
<dbReference type="OrthoDB" id="8450798at2"/>
<dbReference type="InterPro" id="IPR012914">
    <property type="entry name" value="PucR_dom"/>
</dbReference>
<dbReference type="PANTHER" id="PTHR33744">
    <property type="entry name" value="CARBOHYDRATE DIACID REGULATOR"/>
    <property type="match status" value="1"/>
</dbReference>
<evidence type="ECO:0000313" key="4">
    <source>
        <dbReference type="Proteomes" id="UP000460272"/>
    </source>
</evidence>
<dbReference type="EMBL" id="RPFW01000002">
    <property type="protein sequence ID" value="TVZ05283.1"/>
    <property type="molecule type" value="Genomic_DNA"/>
</dbReference>
<dbReference type="InterPro" id="IPR051448">
    <property type="entry name" value="CdaR-like_regulators"/>
</dbReference>
<dbReference type="RefSeq" id="WP_145852986.1">
    <property type="nucleotide sequence ID" value="NZ_RPFW01000002.1"/>
</dbReference>
<gene>
    <name evidence="3" type="ORF">EAS64_11925</name>
</gene>
<dbReference type="AlphaFoldDB" id="A0A6P2C6Y3"/>
<proteinExistence type="predicted"/>
<sequence>MAITVRDLIRLPHLRFTVVAGEAGLDNEVSWVHTSDLPEPWKWHGAGELLLTNTVGLPAEEAEQVQFVERLSECDASGLGIGLGLSGPSLLAGARRRADELALPLLTVPLSTPFTAIVRAVADANSREESRQLWRVSRLYELLRTSAAAGSSGQELFRKLGEELGVRLSVVDPATGHSLFGEGECRYAAELAAGYGTHGNTLPAMLTLRPPHAEPGAVAAVAVAMPGEHPTALVVEFTDGQLPSMVLLHHVAVGGALELARLMESQERMRRLGSNTLTRLLDRRIDSHAAQLQLAELGLDLAKCVLIAASAAGDGTAAHRRLAAARVPHALLHRDHTVYFLLPATALDTAVAAEIWPSPGGGTARLGVSDRITSPSRVADAAQEARWALAVASASGQRAANYGDESMTLPPRTPAEARVLVSRILAPLIRHDAGHSTDYVATLQTFLRTDRSWRDAAAELHIHRQTLGYRLRKIEQLTGRGVTRTDHIAQWWLALRARDLLAGQPGDR</sequence>
<organism evidence="3 4">
    <name type="scientific">Trebonia kvetii</name>
    <dbReference type="NCBI Taxonomy" id="2480626"/>
    <lineage>
        <taxon>Bacteria</taxon>
        <taxon>Bacillati</taxon>
        <taxon>Actinomycetota</taxon>
        <taxon>Actinomycetes</taxon>
        <taxon>Streptosporangiales</taxon>
        <taxon>Treboniaceae</taxon>
        <taxon>Trebonia</taxon>
    </lineage>
</organism>
<dbReference type="Proteomes" id="UP000460272">
    <property type="component" value="Unassembled WGS sequence"/>
</dbReference>
<keyword evidence="4" id="KW-1185">Reference proteome</keyword>
<reference evidence="3 4" key="1">
    <citation type="submission" date="2018-11" db="EMBL/GenBank/DDBJ databases">
        <title>Trebonia kvetii gen.nov., sp.nov., a novel acidophilic actinobacterium, and proposal of the new actinobacterial family Treboniaceae fam. nov.</title>
        <authorList>
            <person name="Rapoport D."/>
            <person name="Sagova-Mareckova M."/>
            <person name="Sedlacek I."/>
            <person name="Provaznik J."/>
            <person name="Kralova S."/>
            <person name="Pavlinic D."/>
            <person name="Benes V."/>
            <person name="Kopecky J."/>
        </authorList>
    </citation>
    <scope>NUCLEOTIDE SEQUENCE [LARGE SCALE GENOMIC DNA]</scope>
    <source>
        <strain evidence="3 4">15Tr583</strain>
    </source>
</reference>
<dbReference type="InterPro" id="IPR042070">
    <property type="entry name" value="PucR_C-HTH_sf"/>
</dbReference>
<dbReference type="InterPro" id="IPR025736">
    <property type="entry name" value="PucR_C-HTH_dom"/>
</dbReference>
<evidence type="ECO:0000259" key="2">
    <source>
        <dbReference type="Pfam" id="PF13556"/>
    </source>
</evidence>
<feature type="domain" description="Purine catabolism PurC-like" evidence="1">
    <location>
        <begin position="7"/>
        <end position="123"/>
    </location>
</feature>
<dbReference type="PANTHER" id="PTHR33744:SF1">
    <property type="entry name" value="DNA-BINDING TRANSCRIPTIONAL ACTIVATOR ADER"/>
    <property type="match status" value="1"/>
</dbReference>
<feature type="domain" description="PucR C-terminal helix-turn-helix" evidence="2">
    <location>
        <begin position="440"/>
        <end position="497"/>
    </location>
</feature>
<evidence type="ECO:0000259" key="1">
    <source>
        <dbReference type="Pfam" id="PF07905"/>
    </source>
</evidence>